<dbReference type="AlphaFoldDB" id="A0A8S9WTJ4"/>
<sequence length="163" mass="17838">MKAPLRLSVEVSGINIRAAFSDISGTKSFIPGYWEYSKCRRIIAESGSAGLDSRPIGVGELLQRIYAKTMALVTGEDLEEACGSDLLSAGIKSGIEGAVHAIRGVVDAIHRTQGQLLILLPGIHDAWRPVDPRPLEQSRRLTWQSSNRRSDPLLPGRTERIHD</sequence>
<protein>
    <submittedName>
        <fullName evidence="2">Uncharacterized protein</fullName>
    </submittedName>
</protein>
<evidence type="ECO:0000256" key="1">
    <source>
        <dbReference type="SAM" id="MobiDB-lite"/>
    </source>
</evidence>
<organism evidence="2 3">
    <name type="scientific">Apolygus lucorum</name>
    <name type="common">Small green plant bug</name>
    <name type="synonym">Lygocoris lucorum</name>
    <dbReference type="NCBI Taxonomy" id="248454"/>
    <lineage>
        <taxon>Eukaryota</taxon>
        <taxon>Metazoa</taxon>
        <taxon>Ecdysozoa</taxon>
        <taxon>Arthropoda</taxon>
        <taxon>Hexapoda</taxon>
        <taxon>Insecta</taxon>
        <taxon>Pterygota</taxon>
        <taxon>Neoptera</taxon>
        <taxon>Paraneoptera</taxon>
        <taxon>Hemiptera</taxon>
        <taxon>Heteroptera</taxon>
        <taxon>Panheteroptera</taxon>
        <taxon>Cimicomorpha</taxon>
        <taxon>Miridae</taxon>
        <taxon>Mirini</taxon>
        <taxon>Apolygus</taxon>
    </lineage>
</organism>
<dbReference type="EMBL" id="WIXP02000015">
    <property type="protein sequence ID" value="KAF6199534.1"/>
    <property type="molecule type" value="Genomic_DNA"/>
</dbReference>
<name>A0A8S9WTJ4_APOLU</name>
<evidence type="ECO:0000313" key="2">
    <source>
        <dbReference type="EMBL" id="KAF6199534.1"/>
    </source>
</evidence>
<comment type="caution">
    <text evidence="2">The sequence shown here is derived from an EMBL/GenBank/DDBJ whole genome shotgun (WGS) entry which is preliminary data.</text>
</comment>
<proteinExistence type="predicted"/>
<evidence type="ECO:0000313" key="3">
    <source>
        <dbReference type="Proteomes" id="UP000466442"/>
    </source>
</evidence>
<accession>A0A8S9WTJ4</accession>
<keyword evidence="3" id="KW-1185">Reference proteome</keyword>
<gene>
    <name evidence="2" type="ORF">GE061_007560</name>
</gene>
<dbReference type="OrthoDB" id="7442523at2759"/>
<feature type="region of interest" description="Disordered" evidence="1">
    <location>
        <begin position="137"/>
        <end position="163"/>
    </location>
</feature>
<reference evidence="2" key="1">
    <citation type="journal article" date="2021" name="Mol. Ecol. Resour.">
        <title>Apolygus lucorum genome provides insights into omnivorousness and mesophyll feeding.</title>
        <authorList>
            <person name="Liu Y."/>
            <person name="Liu H."/>
            <person name="Wang H."/>
            <person name="Huang T."/>
            <person name="Liu B."/>
            <person name="Yang B."/>
            <person name="Yin L."/>
            <person name="Li B."/>
            <person name="Zhang Y."/>
            <person name="Zhang S."/>
            <person name="Jiang F."/>
            <person name="Zhang X."/>
            <person name="Ren Y."/>
            <person name="Wang B."/>
            <person name="Wang S."/>
            <person name="Lu Y."/>
            <person name="Wu K."/>
            <person name="Fan W."/>
            <person name="Wang G."/>
        </authorList>
    </citation>
    <scope>NUCLEOTIDE SEQUENCE</scope>
    <source>
        <strain evidence="2">12Hb</strain>
    </source>
</reference>
<dbReference type="Proteomes" id="UP000466442">
    <property type="component" value="Unassembled WGS sequence"/>
</dbReference>